<feature type="transmembrane region" description="Helical" evidence="5">
    <location>
        <begin position="132"/>
        <end position="152"/>
    </location>
</feature>
<keyword evidence="8" id="KW-1185">Reference proteome</keyword>
<proteinExistence type="predicted"/>
<dbReference type="Gene3D" id="1.20.1720.10">
    <property type="entry name" value="Multidrug resistance protein D"/>
    <property type="match status" value="1"/>
</dbReference>
<feature type="transmembrane region" description="Helical" evidence="5">
    <location>
        <begin position="192"/>
        <end position="211"/>
    </location>
</feature>
<dbReference type="CDD" id="cd17321">
    <property type="entry name" value="MFS_MMR_MDR_like"/>
    <property type="match status" value="1"/>
</dbReference>
<name>A0ABS7FY58_9ACTN</name>
<dbReference type="InterPro" id="IPR036259">
    <property type="entry name" value="MFS_trans_sf"/>
</dbReference>
<feature type="transmembrane region" description="Helical" evidence="5">
    <location>
        <begin position="397"/>
        <end position="417"/>
    </location>
</feature>
<protein>
    <submittedName>
        <fullName evidence="7">MFS transporter</fullName>
    </submittedName>
</protein>
<comment type="subcellular location">
    <subcellularLocation>
        <location evidence="1">Cell membrane</location>
        <topology evidence="1">Multi-pass membrane protein</topology>
    </subcellularLocation>
</comment>
<dbReference type="EMBL" id="JAIBOA010000015">
    <property type="protein sequence ID" value="MBW8485368.1"/>
    <property type="molecule type" value="Genomic_DNA"/>
</dbReference>
<dbReference type="PANTHER" id="PTHR42718:SF39">
    <property type="entry name" value="ACTINORHODIN TRANSPORTER-RELATED"/>
    <property type="match status" value="1"/>
</dbReference>
<feature type="transmembrane region" description="Helical" evidence="5">
    <location>
        <begin position="72"/>
        <end position="98"/>
    </location>
</feature>
<dbReference type="Gene3D" id="1.20.1250.20">
    <property type="entry name" value="MFS general substrate transporter like domains"/>
    <property type="match status" value="1"/>
</dbReference>
<gene>
    <name evidence="7" type="ORF">K1Y72_23515</name>
</gene>
<dbReference type="PANTHER" id="PTHR42718">
    <property type="entry name" value="MAJOR FACILITATOR SUPERFAMILY MULTIDRUG TRANSPORTER MFSC"/>
    <property type="match status" value="1"/>
</dbReference>
<organism evidence="7 8">
    <name type="scientific">Actinomadura parmotrematis</name>
    <dbReference type="NCBI Taxonomy" id="2864039"/>
    <lineage>
        <taxon>Bacteria</taxon>
        <taxon>Bacillati</taxon>
        <taxon>Actinomycetota</taxon>
        <taxon>Actinomycetes</taxon>
        <taxon>Streptosporangiales</taxon>
        <taxon>Thermomonosporaceae</taxon>
        <taxon>Actinomadura</taxon>
    </lineage>
</organism>
<accession>A0ABS7FY58</accession>
<sequence length="466" mass="46620">MRSLAPLPVILAATFMASFDFMVVNVATPSFRHDLGAGPAALELIVAGYAFTYASGLVTGGRLGDLYGHRRLFALGMAAFALASLLCGLAPTAGWLVAGRLLQGLTAAAMVPQVLALITAVLPAADRPRGMAWYGAVLGGGGVLGQVAGGAVVDAWGWRPIFLVNVPVGLAAAALAVRVLPPGGGPRARLDVLGAAGLSGGLALLLVPLVLGRSEGWPVWIRACLAASVPVLAATLWWERRRPAPLLDLALFRSRAFSVGLAINVAFMAAFGALNLVVTLLLQTGLHRTPLQAGLTYGPMALTTMVASLAARPLLARAPRAVMVTGAVLSALSTLLPALELHVAGASVTAPVLALSLLPLGAGSGLLLPAVIGAVLAGVEPARAGGASGVLSTAQQFSGALGVAGIGTLFFALGPVVRAAEGALWAVTGLAALAAALVPLLPVPGRAPAARPEAARQGAPAESGTA</sequence>
<dbReference type="Pfam" id="PF07690">
    <property type="entry name" value="MFS_1"/>
    <property type="match status" value="2"/>
</dbReference>
<keyword evidence="4 5" id="KW-0472">Membrane</keyword>
<feature type="transmembrane region" description="Helical" evidence="5">
    <location>
        <begin position="351"/>
        <end position="376"/>
    </location>
</feature>
<feature type="transmembrane region" description="Helical" evidence="5">
    <location>
        <begin position="104"/>
        <end position="125"/>
    </location>
</feature>
<evidence type="ECO:0000256" key="4">
    <source>
        <dbReference type="ARBA" id="ARBA00023136"/>
    </source>
</evidence>
<evidence type="ECO:0000313" key="8">
    <source>
        <dbReference type="Proteomes" id="UP000774570"/>
    </source>
</evidence>
<dbReference type="InterPro" id="IPR011701">
    <property type="entry name" value="MFS"/>
</dbReference>
<evidence type="ECO:0000259" key="6">
    <source>
        <dbReference type="PROSITE" id="PS50850"/>
    </source>
</evidence>
<dbReference type="InterPro" id="IPR020846">
    <property type="entry name" value="MFS_dom"/>
</dbReference>
<feature type="domain" description="Major facilitator superfamily (MFS) profile" evidence="6">
    <location>
        <begin position="6"/>
        <end position="446"/>
    </location>
</feature>
<evidence type="ECO:0000256" key="5">
    <source>
        <dbReference type="SAM" id="Phobius"/>
    </source>
</evidence>
<feature type="transmembrane region" description="Helical" evidence="5">
    <location>
        <begin position="158"/>
        <end position="180"/>
    </location>
</feature>
<keyword evidence="2 5" id="KW-0812">Transmembrane</keyword>
<dbReference type="PROSITE" id="PS50850">
    <property type="entry name" value="MFS"/>
    <property type="match status" value="1"/>
</dbReference>
<feature type="transmembrane region" description="Helical" evidence="5">
    <location>
        <begin position="423"/>
        <end position="441"/>
    </location>
</feature>
<dbReference type="Proteomes" id="UP000774570">
    <property type="component" value="Unassembled WGS sequence"/>
</dbReference>
<reference evidence="7 8" key="1">
    <citation type="submission" date="2021-07" db="EMBL/GenBank/DDBJ databases">
        <title>Actinomadura sp. PM05-2 isolated from lichen.</title>
        <authorList>
            <person name="Somphong A."/>
            <person name="Phongsopitanun W."/>
            <person name="Tanasupawat S."/>
            <person name="Peongsungnone V."/>
        </authorList>
    </citation>
    <scope>NUCLEOTIDE SEQUENCE [LARGE SCALE GENOMIC DNA]</scope>
    <source>
        <strain evidence="7 8">PM05-2</strain>
    </source>
</reference>
<keyword evidence="3 5" id="KW-1133">Transmembrane helix</keyword>
<dbReference type="SUPFAM" id="SSF103473">
    <property type="entry name" value="MFS general substrate transporter"/>
    <property type="match status" value="1"/>
</dbReference>
<evidence type="ECO:0000256" key="3">
    <source>
        <dbReference type="ARBA" id="ARBA00022989"/>
    </source>
</evidence>
<feature type="transmembrane region" description="Helical" evidence="5">
    <location>
        <begin position="259"/>
        <end position="282"/>
    </location>
</feature>
<evidence type="ECO:0000256" key="2">
    <source>
        <dbReference type="ARBA" id="ARBA00022692"/>
    </source>
</evidence>
<feature type="transmembrane region" description="Helical" evidence="5">
    <location>
        <begin position="294"/>
        <end position="314"/>
    </location>
</feature>
<evidence type="ECO:0000313" key="7">
    <source>
        <dbReference type="EMBL" id="MBW8485368.1"/>
    </source>
</evidence>
<feature type="transmembrane region" description="Helical" evidence="5">
    <location>
        <begin position="321"/>
        <end position="339"/>
    </location>
</feature>
<dbReference type="RefSeq" id="WP_220168589.1">
    <property type="nucleotide sequence ID" value="NZ_JAIBOA010000015.1"/>
</dbReference>
<evidence type="ECO:0000256" key="1">
    <source>
        <dbReference type="ARBA" id="ARBA00004651"/>
    </source>
</evidence>
<feature type="transmembrane region" description="Helical" evidence="5">
    <location>
        <begin position="217"/>
        <end position="238"/>
    </location>
</feature>
<feature type="transmembrane region" description="Helical" evidence="5">
    <location>
        <begin position="42"/>
        <end position="60"/>
    </location>
</feature>
<comment type="caution">
    <text evidence="7">The sequence shown here is derived from an EMBL/GenBank/DDBJ whole genome shotgun (WGS) entry which is preliminary data.</text>
</comment>